<evidence type="ECO:0000256" key="4">
    <source>
        <dbReference type="ARBA" id="ARBA00024867"/>
    </source>
</evidence>
<dbReference type="GO" id="GO:0000156">
    <property type="term" value="F:phosphorelay response regulator activity"/>
    <property type="evidence" value="ECO:0007669"/>
    <property type="project" value="InterPro"/>
</dbReference>
<dbReference type="PANTHER" id="PTHR42872:SF6">
    <property type="entry name" value="PROTEIN-GLUTAMATE METHYLESTERASE_PROTEIN-GLUTAMINE GLUTAMINASE"/>
    <property type="match status" value="1"/>
</dbReference>
<dbReference type="PROSITE" id="PS50110">
    <property type="entry name" value="RESPONSE_REGULATORY"/>
    <property type="match status" value="1"/>
</dbReference>
<feature type="active site" evidence="6 7">
    <location>
        <position position="311"/>
    </location>
</feature>
<dbReference type="InterPro" id="IPR008248">
    <property type="entry name" value="CheB-like"/>
</dbReference>
<keyword evidence="6 8" id="KW-0597">Phosphoprotein</keyword>
<dbReference type="Pfam" id="PF00072">
    <property type="entry name" value="Response_reg"/>
    <property type="match status" value="1"/>
</dbReference>
<comment type="catalytic activity">
    <reaction evidence="5 6">
        <text>[protein]-L-glutamate 5-O-methyl ester + H2O = L-glutamyl-[protein] + methanol + H(+)</text>
        <dbReference type="Rhea" id="RHEA:23236"/>
        <dbReference type="Rhea" id="RHEA-COMP:10208"/>
        <dbReference type="Rhea" id="RHEA-COMP:10311"/>
        <dbReference type="ChEBI" id="CHEBI:15377"/>
        <dbReference type="ChEBI" id="CHEBI:15378"/>
        <dbReference type="ChEBI" id="CHEBI:17790"/>
        <dbReference type="ChEBI" id="CHEBI:29973"/>
        <dbReference type="ChEBI" id="CHEBI:82795"/>
        <dbReference type="EC" id="3.1.1.61"/>
    </reaction>
</comment>
<comment type="domain">
    <text evidence="6">Contains a C-terminal catalytic domain, and an N-terminal region which modulates catalytic activity.</text>
</comment>
<dbReference type="GO" id="GO:0006935">
    <property type="term" value="P:chemotaxis"/>
    <property type="evidence" value="ECO:0007669"/>
    <property type="project" value="UniProtKB-UniRule"/>
</dbReference>
<dbReference type="SUPFAM" id="SSF52172">
    <property type="entry name" value="CheY-like"/>
    <property type="match status" value="1"/>
</dbReference>
<evidence type="ECO:0000259" key="10">
    <source>
        <dbReference type="PROSITE" id="PS50122"/>
    </source>
</evidence>
<dbReference type="AlphaFoldDB" id="A0A1L5F8H4"/>
<accession>A0A1L5F8H4</accession>
<dbReference type="PIRSF" id="PIRSF000876">
    <property type="entry name" value="RR_chemtxs_CheB"/>
    <property type="match status" value="1"/>
</dbReference>
<feature type="active site" evidence="6 7">
    <location>
        <position position="218"/>
    </location>
</feature>
<dbReference type="PANTHER" id="PTHR42872">
    <property type="entry name" value="PROTEIN-GLUTAMATE METHYLESTERASE/PROTEIN-GLUTAMINE GLUTAMINASE"/>
    <property type="match status" value="1"/>
</dbReference>
<evidence type="ECO:0000256" key="5">
    <source>
        <dbReference type="ARBA" id="ARBA00048267"/>
    </source>
</evidence>
<evidence type="ECO:0000259" key="9">
    <source>
        <dbReference type="PROSITE" id="PS50110"/>
    </source>
</evidence>
<name>A0A1L5F8H4_CLOKL</name>
<evidence type="ECO:0000313" key="12">
    <source>
        <dbReference type="Proteomes" id="UP000184604"/>
    </source>
</evidence>
<dbReference type="CDD" id="cd16432">
    <property type="entry name" value="CheB_Rec"/>
    <property type="match status" value="1"/>
</dbReference>
<evidence type="ECO:0000256" key="3">
    <source>
        <dbReference type="ARBA" id="ARBA00022801"/>
    </source>
</evidence>
<gene>
    <name evidence="6" type="primary">cheB</name>
    <name evidence="11" type="ORF">BS101_11450</name>
</gene>
<comment type="PTM">
    <text evidence="6">Phosphorylated by CheA. Phosphorylation of the N-terminal regulatory domain activates the methylesterase activity.</text>
</comment>
<dbReference type="Proteomes" id="UP000184604">
    <property type="component" value="Chromosome"/>
</dbReference>
<dbReference type="InterPro" id="IPR000673">
    <property type="entry name" value="Sig_transdc_resp-reg_Me-estase"/>
</dbReference>
<dbReference type="EC" id="3.5.1.44" evidence="6"/>
<dbReference type="SUPFAM" id="SSF52738">
    <property type="entry name" value="Methylesterase CheB, C-terminal domain"/>
    <property type="match status" value="1"/>
</dbReference>
<dbReference type="GO" id="GO:0050568">
    <property type="term" value="F:protein-glutamine glutaminase activity"/>
    <property type="evidence" value="ECO:0007669"/>
    <property type="project" value="UniProtKB-UniRule"/>
</dbReference>
<feature type="domain" description="Response regulatory" evidence="9">
    <location>
        <begin position="5"/>
        <end position="127"/>
    </location>
</feature>
<dbReference type="EMBL" id="CP018335">
    <property type="protein sequence ID" value="APM39314.1"/>
    <property type="molecule type" value="Genomic_DNA"/>
</dbReference>
<dbReference type="OrthoDB" id="9793421at2"/>
<evidence type="ECO:0000256" key="8">
    <source>
        <dbReference type="PROSITE-ProRule" id="PRU00169"/>
    </source>
</evidence>
<dbReference type="NCBIfam" id="NF001965">
    <property type="entry name" value="PRK00742.1"/>
    <property type="match status" value="1"/>
</dbReference>
<evidence type="ECO:0000256" key="6">
    <source>
        <dbReference type="HAMAP-Rule" id="MF_00099"/>
    </source>
</evidence>
<dbReference type="Gene3D" id="3.40.50.180">
    <property type="entry name" value="Methylesterase CheB, C-terminal domain"/>
    <property type="match status" value="1"/>
</dbReference>
<sequence length="371" mass="40376">MKKIKVLVVDDSALMRKIISDMIKEDSSIEVIGTARNGQDLMDKFSSSFYKTMPDVITMDVEMPKMDGITALGELKKKNIDIPVIILSSISKEGTKLTMECLAAGAFDFLPKPSGTISLDIDKVKVELIQKIKVAYFGTSNKNSPIKTISAAEDKSYKEIAAVHIAAENTKKVRESKFRPGRIDAVVMGASTGGPKALTSVITELPKDIGVPVFVVQHMPVGFTKAFAERLNLSSHVKVVEAQEGMTAEINVVYIAPGGYHMEVWNDKKIHLNKEPAIWGVRPAVDKLFVSASKVYKENIVSVVLTGMGKDGAEGTVEIKKNGGITISQDESTCTIYGMPKVAYETGKVDLVLPLNDIAKEVLKIITSGRR</sequence>
<feature type="domain" description="CheB-type methylesterase" evidence="10">
    <location>
        <begin position="180"/>
        <end position="369"/>
    </location>
</feature>
<dbReference type="EC" id="3.1.1.61" evidence="6"/>
<dbReference type="InterPro" id="IPR035909">
    <property type="entry name" value="CheB_C"/>
</dbReference>
<evidence type="ECO:0000313" key="11">
    <source>
        <dbReference type="EMBL" id="APM39314.1"/>
    </source>
</evidence>
<comment type="function">
    <text evidence="6">Involved in chemotaxis. Part of a chemotaxis signal transduction system that modulates chemotaxis in response to various stimuli. Catalyzes the demethylation of specific methylglutamate residues introduced into the chemoreceptors (methyl-accepting chemotaxis proteins or MCP) by CheR. Also mediates the irreversible deamidation of specific glutamine residues to glutamic acid.</text>
</comment>
<evidence type="ECO:0000256" key="1">
    <source>
        <dbReference type="ARBA" id="ARBA00022490"/>
    </source>
</evidence>
<comment type="subcellular location">
    <subcellularLocation>
        <location evidence="6">Cytoplasm</location>
    </subcellularLocation>
</comment>
<evidence type="ECO:0000256" key="7">
    <source>
        <dbReference type="PROSITE-ProRule" id="PRU00050"/>
    </source>
</evidence>
<comment type="function">
    <text evidence="4">May play the central regulatory role in sporulation. It may be an element of the effector pathway responsible for the activation of sporulation genes in response to nutritional stress. Spo0A may act in concert with spo0H (a sigma factor) to control the expression of some genes that are critical to the sporulation process.</text>
</comment>
<keyword evidence="3 6" id="KW-0378">Hydrolase</keyword>
<dbReference type="Pfam" id="PF01339">
    <property type="entry name" value="CheB_methylest"/>
    <property type="match status" value="1"/>
</dbReference>
<comment type="similarity">
    <text evidence="6">Belongs to the CheB family.</text>
</comment>
<keyword evidence="2 6" id="KW-0145">Chemotaxis</keyword>
<comment type="catalytic activity">
    <reaction evidence="6">
        <text>L-glutaminyl-[protein] + H2O = L-glutamyl-[protein] + NH4(+)</text>
        <dbReference type="Rhea" id="RHEA:16441"/>
        <dbReference type="Rhea" id="RHEA-COMP:10207"/>
        <dbReference type="Rhea" id="RHEA-COMP:10208"/>
        <dbReference type="ChEBI" id="CHEBI:15377"/>
        <dbReference type="ChEBI" id="CHEBI:28938"/>
        <dbReference type="ChEBI" id="CHEBI:29973"/>
        <dbReference type="ChEBI" id="CHEBI:30011"/>
        <dbReference type="EC" id="3.5.1.44"/>
    </reaction>
</comment>
<dbReference type="Gene3D" id="3.40.50.2300">
    <property type="match status" value="1"/>
</dbReference>
<dbReference type="CDD" id="cd17541">
    <property type="entry name" value="REC_CheB-like"/>
    <property type="match status" value="1"/>
</dbReference>
<dbReference type="RefSeq" id="WP_073538940.1">
    <property type="nucleotide sequence ID" value="NZ_CP018335.1"/>
</dbReference>
<protein>
    <recommendedName>
        <fullName evidence="6">Protein-glutamate methylesterase/protein-glutamine glutaminase</fullName>
        <ecNumber evidence="6">3.1.1.61</ecNumber>
        <ecNumber evidence="6">3.5.1.44</ecNumber>
    </recommendedName>
</protein>
<keyword evidence="1 6" id="KW-0963">Cytoplasm</keyword>
<dbReference type="SMART" id="SM00448">
    <property type="entry name" value="REC"/>
    <property type="match status" value="1"/>
</dbReference>
<organism evidence="11 12">
    <name type="scientific">Clostridium kluyveri</name>
    <dbReference type="NCBI Taxonomy" id="1534"/>
    <lineage>
        <taxon>Bacteria</taxon>
        <taxon>Bacillati</taxon>
        <taxon>Bacillota</taxon>
        <taxon>Clostridia</taxon>
        <taxon>Eubacteriales</taxon>
        <taxon>Clostridiaceae</taxon>
        <taxon>Clostridium</taxon>
    </lineage>
</organism>
<evidence type="ECO:0000256" key="2">
    <source>
        <dbReference type="ARBA" id="ARBA00022500"/>
    </source>
</evidence>
<feature type="active site" evidence="6 7">
    <location>
        <position position="191"/>
    </location>
</feature>
<feature type="modified residue" description="4-aspartylphosphate" evidence="6 8">
    <location>
        <position position="60"/>
    </location>
</feature>
<proteinExistence type="inferred from homology"/>
<dbReference type="HAMAP" id="MF_00099">
    <property type="entry name" value="CheB_chemtxs"/>
    <property type="match status" value="1"/>
</dbReference>
<dbReference type="InterPro" id="IPR001789">
    <property type="entry name" value="Sig_transdc_resp-reg_receiver"/>
</dbReference>
<dbReference type="PROSITE" id="PS50122">
    <property type="entry name" value="CHEB"/>
    <property type="match status" value="1"/>
</dbReference>
<dbReference type="GO" id="GO:0005737">
    <property type="term" value="C:cytoplasm"/>
    <property type="evidence" value="ECO:0007669"/>
    <property type="project" value="UniProtKB-SubCell"/>
</dbReference>
<dbReference type="InterPro" id="IPR011006">
    <property type="entry name" value="CheY-like_superfamily"/>
</dbReference>
<dbReference type="GO" id="GO:0008984">
    <property type="term" value="F:protein-glutamate methylesterase activity"/>
    <property type="evidence" value="ECO:0007669"/>
    <property type="project" value="UniProtKB-UniRule"/>
</dbReference>
<reference evidence="11 12" key="1">
    <citation type="submission" date="2016-12" db="EMBL/GenBank/DDBJ databases">
        <title>Complete genome sequence of Clostridium kluyveri JZZ isolated from the pit mud of a Chinese flavor liquor-making factory.</title>
        <authorList>
            <person name="Wang Y."/>
        </authorList>
    </citation>
    <scope>NUCLEOTIDE SEQUENCE [LARGE SCALE GENOMIC DNA]</scope>
    <source>
        <strain evidence="11 12">JZZ</strain>
    </source>
</reference>